<dbReference type="EMBL" id="JBBXMP010000125">
    <property type="protein sequence ID" value="KAL0061723.1"/>
    <property type="molecule type" value="Genomic_DNA"/>
</dbReference>
<reference evidence="2 3" key="1">
    <citation type="submission" date="2024-05" db="EMBL/GenBank/DDBJ databases">
        <title>A draft genome resource for the thread blight pathogen Marasmius tenuissimus strain MS-2.</title>
        <authorList>
            <person name="Yulfo-Soto G.E."/>
            <person name="Baruah I.K."/>
            <person name="Amoako-Attah I."/>
            <person name="Bukari Y."/>
            <person name="Meinhardt L.W."/>
            <person name="Bailey B.A."/>
            <person name="Cohen S.P."/>
        </authorList>
    </citation>
    <scope>NUCLEOTIDE SEQUENCE [LARGE SCALE GENOMIC DNA]</scope>
    <source>
        <strain evidence="2 3">MS-2</strain>
    </source>
</reference>
<proteinExistence type="predicted"/>
<sequence length="462" mass="50392">MATPEVAYPRRIMVDDTDPRIVYDSSDSWDLDISSFNNAGRLLGDPYNKTMSGTTSAQTGFAFTFEGDFVQVRGAKDNSKIPRSFPNSTFDSLDLFPQYRCQIDNQPVVPVNYSADMYDTTNLVLCEGAHLSKTNHTLVMNVTVDDPSRQVFWLDSIEYSPLSITDLTHQVLKVDSSDIISCSYHNGSNEWGSIAGDFDTTNATLVPGATMSFRFNGTSVALYGINTYRKDGGQLDATTGTYYIDNGKLVSFNIPGSIPLPYAPQNNTGWANQLVFTTDSVDGGKEHEMVVTYSGVSKGTNPAQALVIDYFYVANDGTQVQEDRADSKKVPVGAIVGGVVGGVLGLIAVAGLVWFMMKKMRGREKVDTSSNDGTPIVMPFNDMAERWTGEPLRDSRVPEVGTEESVFDDARTANFSSMKHAQRVAVSEQVTQERDSGLRYSKAPVSPPLGAAVRLPPVYTPA</sequence>
<evidence type="ECO:0000313" key="2">
    <source>
        <dbReference type="EMBL" id="KAL0061723.1"/>
    </source>
</evidence>
<dbReference type="Proteomes" id="UP001437256">
    <property type="component" value="Unassembled WGS sequence"/>
</dbReference>
<organism evidence="2 3">
    <name type="scientific">Marasmius tenuissimus</name>
    <dbReference type="NCBI Taxonomy" id="585030"/>
    <lineage>
        <taxon>Eukaryota</taxon>
        <taxon>Fungi</taxon>
        <taxon>Dikarya</taxon>
        <taxon>Basidiomycota</taxon>
        <taxon>Agaricomycotina</taxon>
        <taxon>Agaricomycetes</taxon>
        <taxon>Agaricomycetidae</taxon>
        <taxon>Agaricales</taxon>
        <taxon>Marasmiineae</taxon>
        <taxon>Marasmiaceae</taxon>
        <taxon>Marasmius</taxon>
    </lineage>
</organism>
<dbReference type="Gene3D" id="2.60.120.260">
    <property type="entry name" value="Galactose-binding domain-like"/>
    <property type="match status" value="1"/>
</dbReference>
<evidence type="ECO:0000313" key="3">
    <source>
        <dbReference type="Proteomes" id="UP001437256"/>
    </source>
</evidence>
<evidence type="ECO:0000256" key="1">
    <source>
        <dbReference type="SAM" id="Phobius"/>
    </source>
</evidence>
<comment type="caution">
    <text evidence="2">The sequence shown here is derived from an EMBL/GenBank/DDBJ whole genome shotgun (WGS) entry which is preliminary data.</text>
</comment>
<gene>
    <name evidence="2" type="ORF">AAF712_011440</name>
</gene>
<evidence type="ECO:0008006" key="4">
    <source>
        <dbReference type="Google" id="ProtNLM"/>
    </source>
</evidence>
<keyword evidence="3" id="KW-1185">Reference proteome</keyword>
<name>A0ABR2ZK75_9AGAR</name>
<keyword evidence="1" id="KW-0812">Transmembrane</keyword>
<keyword evidence="1" id="KW-0472">Membrane</keyword>
<feature type="transmembrane region" description="Helical" evidence="1">
    <location>
        <begin position="332"/>
        <end position="355"/>
    </location>
</feature>
<protein>
    <recommendedName>
        <fullName evidence="4">Ig-like domain-containing protein</fullName>
    </recommendedName>
</protein>
<keyword evidence="1" id="KW-1133">Transmembrane helix</keyword>
<accession>A0ABR2ZK75</accession>